<dbReference type="InterPro" id="IPR004518">
    <property type="entry name" value="MazG-like_dom"/>
</dbReference>
<name>A0A0R1H2R0_9LACO</name>
<sequence>MIENTKHVYVTTGLVDDIDEILMLVASRSVDRSVSLRRIFDKLSGRLGPQVQLYNLTENIQMWSEARRLDKQDPTKQLIKMQEELGELAQGYLKEKPAQVIDSLGDLLVVITIFCQQEDLELAEVLQEAWNQIKDRHGKIVDGTYVKDSDLNG</sequence>
<keyword evidence="3" id="KW-1185">Reference proteome</keyword>
<evidence type="ECO:0000259" key="1">
    <source>
        <dbReference type="Pfam" id="PF03819"/>
    </source>
</evidence>
<gene>
    <name evidence="2" type="ORF">FC07_GL002577</name>
</gene>
<accession>A0A0R1H2R0</accession>
<protein>
    <recommendedName>
        <fullName evidence="1">NTP pyrophosphohydrolase MazG-like domain-containing protein</fullName>
    </recommendedName>
</protein>
<dbReference type="SUPFAM" id="SSF101386">
    <property type="entry name" value="all-alpha NTP pyrophosphatases"/>
    <property type="match status" value="1"/>
</dbReference>
<dbReference type="RefSeq" id="WP_057903266.1">
    <property type="nucleotide sequence ID" value="NZ_AZDA01000003.1"/>
</dbReference>
<dbReference type="STRING" id="1423726.FC07_GL002577"/>
<organism evidence="2 3">
    <name type="scientific">Loigolactobacillus bifermentans DSM 20003</name>
    <dbReference type="NCBI Taxonomy" id="1423726"/>
    <lineage>
        <taxon>Bacteria</taxon>
        <taxon>Bacillati</taxon>
        <taxon>Bacillota</taxon>
        <taxon>Bacilli</taxon>
        <taxon>Lactobacillales</taxon>
        <taxon>Lactobacillaceae</taxon>
        <taxon>Loigolactobacillus</taxon>
    </lineage>
</organism>
<dbReference type="OrthoDB" id="706686at2"/>
<dbReference type="PATRIC" id="fig|1423726.3.peg.2680"/>
<comment type="caution">
    <text evidence="2">The sequence shown here is derived from an EMBL/GenBank/DDBJ whole genome shotgun (WGS) entry which is preliminary data.</text>
</comment>
<evidence type="ECO:0000313" key="2">
    <source>
        <dbReference type="EMBL" id="KRK40827.1"/>
    </source>
</evidence>
<dbReference type="Gene3D" id="1.10.287.1080">
    <property type="entry name" value="MazG-like"/>
    <property type="match status" value="1"/>
</dbReference>
<dbReference type="CDD" id="cd11540">
    <property type="entry name" value="NTP-PPase_u3"/>
    <property type="match status" value="1"/>
</dbReference>
<dbReference type="EMBL" id="AZDA01000003">
    <property type="protein sequence ID" value="KRK40827.1"/>
    <property type="molecule type" value="Genomic_DNA"/>
</dbReference>
<proteinExistence type="predicted"/>
<reference evidence="2 3" key="1">
    <citation type="journal article" date="2015" name="Genome Announc.">
        <title>Expanding the biotechnology potential of lactobacilli through comparative genomics of 213 strains and associated genera.</title>
        <authorList>
            <person name="Sun Z."/>
            <person name="Harris H.M."/>
            <person name="McCann A."/>
            <person name="Guo C."/>
            <person name="Argimon S."/>
            <person name="Zhang W."/>
            <person name="Yang X."/>
            <person name="Jeffery I.B."/>
            <person name="Cooney J.C."/>
            <person name="Kagawa T.F."/>
            <person name="Liu W."/>
            <person name="Song Y."/>
            <person name="Salvetti E."/>
            <person name="Wrobel A."/>
            <person name="Rasinkangas P."/>
            <person name="Parkhill J."/>
            <person name="Rea M.C."/>
            <person name="O'Sullivan O."/>
            <person name="Ritari J."/>
            <person name="Douillard F.P."/>
            <person name="Paul Ross R."/>
            <person name="Yang R."/>
            <person name="Briner A.E."/>
            <person name="Felis G.E."/>
            <person name="de Vos W.M."/>
            <person name="Barrangou R."/>
            <person name="Klaenhammer T.R."/>
            <person name="Caufield P.W."/>
            <person name="Cui Y."/>
            <person name="Zhang H."/>
            <person name="O'Toole P.W."/>
        </authorList>
    </citation>
    <scope>NUCLEOTIDE SEQUENCE [LARGE SCALE GENOMIC DNA]</scope>
    <source>
        <strain evidence="2 3">DSM 20003</strain>
    </source>
</reference>
<feature type="domain" description="NTP pyrophosphohydrolase MazG-like" evidence="1">
    <location>
        <begin position="78"/>
        <end position="139"/>
    </location>
</feature>
<dbReference type="AlphaFoldDB" id="A0A0R1H2R0"/>
<dbReference type="Proteomes" id="UP000051461">
    <property type="component" value="Unassembled WGS sequence"/>
</dbReference>
<evidence type="ECO:0000313" key="3">
    <source>
        <dbReference type="Proteomes" id="UP000051461"/>
    </source>
</evidence>
<dbReference type="Pfam" id="PF03819">
    <property type="entry name" value="MazG"/>
    <property type="match status" value="1"/>
</dbReference>